<dbReference type="AlphaFoldDB" id="A0A2N1PJV0"/>
<feature type="compositionally biased region" description="Low complexity" evidence="3">
    <location>
        <begin position="34"/>
        <end position="45"/>
    </location>
</feature>
<feature type="region of interest" description="Disordered" evidence="3">
    <location>
        <begin position="21"/>
        <end position="58"/>
    </location>
</feature>
<dbReference type="InterPro" id="IPR016162">
    <property type="entry name" value="Ald_DH_N"/>
</dbReference>
<dbReference type="Gene3D" id="3.40.309.10">
    <property type="entry name" value="Aldehyde Dehydrogenase, Chain A, domain 2"/>
    <property type="match status" value="1"/>
</dbReference>
<evidence type="ECO:0000256" key="2">
    <source>
        <dbReference type="ARBA" id="ARBA00023027"/>
    </source>
</evidence>
<dbReference type="Gene3D" id="3.40.605.10">
    <property type="entry name" value="Aldehyde Dehydrogenase, Chain A, domain 1"/>
    <property type="match status" value="1"/>
</dbReference>
<evidence type="ECO:0000256" key="3">
    <source>
        <dbReference type="SAM" id="MobiDB-lite"/>
    </source>
</evidence>
<proteinExistence type="predicted"/>
<feature type="compositionally biased region" description="Polar residues" evidence="3">
    <location>
        <begin position="49"/>
        <end position="58"/>
    </location>
</feature>
<dbReference type="InterPro" id="IPR012408">
    <property type="entry name" value="Acetald_propionald_DH-rel"/>
</dbReference>
<evidence type="ECO:0000259" key="4">
    <source>
        <dbReference type="Pfam" id="PF00171"/>
    </source>
</evidence>
<evidence type="ECO:0000313" key="5">
    <source>
        <dbReference type="EMBL" id="PKK88628.1"/>
    </source>
</evidence>
<gene>
    <name evidence="5" type="ORF">CVV64_17970</name>
</gene>
<keyword evidence="1" id="KW-0560">Oxidoreductase</keyword>
<dbReference type="GO" id="GO:0008774">
    <property type="term" value="F:acetaldehyde dehydrogenase (acetylating) activity"/>
    <property type="evidence" value="ECO:0007669"/>
    <property type="project" value="InterPro"/>
</dbReference>
<dbReference type="PIRSF" id="PIRSF036410">
    <property type="entry name" value="EutE_PduP"/>
    <property type="match status" value="1"/>
</dbReference>
<evidence type="ECO:0000256" key="1">
    <source>
        <dbReference type="ARBA" id="ARBA00023002"/>
    </source>
</evidence>
<reference evidence="5 6" key="1">
    <citation type="journal article" date="2017" name="ISME J.">
        <title>Potential for microbial H2 and metal transformations associated with novel bacteria and archaea in deep terrestrial subsurface sediments.</title>
        <authorList>
            <person name="Hernsdorf A.W."/>
            <person name="Amano Y."/>
            <person name="Miyakawa K."/>
            <person name="Ise K."/>
            <person name="Suzuki Y."/>
            <person name="Anantharaman K."/>
            <person name="Probst A."/>
            <person name="Burstein D."/>
            <person name="Thomas B.C."/>
            <person name="Banfield J.F."/>
        </authorList>
    </citation>
    <scope>NUCLEOTIDE SEQUENCE [LARGE SCALE GENOMIC DNA]</scope>
    <source>
        <strain evidence="5">HGW-Wallbacteria-1</strain>
    </source>
</reference>
<sequence>MSLPDKAINSIVDEVIKRMTTSTATPKAEPVKPAPAMAVQAPSAAGQSAKPQGASQASPVSAVGITVCDRGVHNDINDAVAASVKAFRAYQSTPVETRRKIVENIRRRCRENVELMARMAVEETGMGRVEDKMAKNTLVIEKTPGPEILESKAFSGDHGLTLVERAPYGVIGAIAPSTNSTETIICNGIGMISGGNTVVFNSHPAAKRVTNLAVQIVNDAIVEAGGPRYLLNSVANPTIDTGMALMSHPDIRLLVVTGGPGVVKAAMGSGKKVIAAGPGNPPAVVDETADLAKAARDIIFGATLDNNILCIAEKEILVVASVADQFIQELKKAGCYWLSPEQVRQLEPMVASPDGTVNRDLVGRNANVILAKIGVKAPDSLRMISCEVPFDHPFVQHELLMPVIPMVRVRNVDEAIELAVRAEHGFGHTATMHSRNIDNLHRMARAINTSIFIKNGPSCAGLGYGGEGYTTMSIASPTGEGITNALTFTRERRCVLVDTFRIV</sequence>
<dbReference type="EMBL" id="PGXC01000039">
    <property type="protein sequence ID" value="PKK88628.1"/>
    <property type="molecule type" value="Genomic_DNA"/>
</dbReference>
<dbReference type="NCBIfam" id="NF011927">
    <property type="entry name" value="PRK15398.1"/>
    <property type="match status" value="1"/>
</dbReference>
<dbReference type="Pfam" id="PF00171">
    <property type="entry name" value="Aldedh"/>
    <property type="match status" value="2"/>
</dbReference>
<protein>
    <submittedName>
        <fullName evidence="5">Aldehyde dehydrogenase EutE</fullName>
    </submittedName>
</protein>
<name>A0A2N1PJV0_9BACT</name>
<dbReference type="InterPro" id="IPR016163">
    <property type="entry name" value="Ald_DH_C"/>
</dbReference>
<accession>A0A2N1PJV0</accession>
<dbReference type="SUPFAM" id="SSF53720">
    <property type="entry name" value="ALDH-like"/>
    <property type="match status" value="1"/>
</dbReference>
<dbReference type="InterPro" id="IPR016161">
    <property type="entry name" value="Ald_DH/histidinol_DH"/>
</dbReference>
<dbReference type="CDD" id="cd07121">
    <property type="entry name" value="ALDH_EutE"/>
    <property type="match status" value="1"/>
</dbReference>
<evidence type="ECO:0000313" key="6">
    <source>
        <dbReference type="Proteomes" id="UP000233256"/>
    </source>
</evidence>
<dbReference type="InterPro" id="IPR015590">
    <property type="entry name" value="Aldehyde_DH_dom"/>
</dbReference>
<feature type="domain" description="Aldehyde dehydrogenase" evidence="4">
    <location>
        <begin position="387"/>
        <end position="457"/>
    </location>
</feature>
<dbReference type="PANTHER" id="PTHR11699">
    <property type="entry name" value="ALDEHYDE DEHYDROGENASE-RELATED"/>
    <property type="match status" value="1"/>
</dbReference>
<feature type="domain" description="Aldehyde dehydrogenase" evidence="4">
    <location>
        <begin position="56"/>
        <end position="333"/>
    </location>
</feature>
<keyword evidence="2" id="KW-0520">NAD</keyword>
<comment type="caution">
    <text evidence="5">The sequence shown here is derived from an EMBL/GenBank/DDBJ whole genome shotgun (WGS) entry which is preliminary data.</text>
</comment>
<dbReference type="Proteomes" id="UP000233256">
    <property type="component" value="Unassembled WGS sequence"/>
</dbReference>
<organism evidence="5 6">
    <name type="scientific">Candidatus Wallbacteria bacterium HGW-Wallbacteria-1</name>
    <dbReference type="NCBI Taxonomy" id="2013854"/>
    <lineage>
        <taxon>Bacteria</taxon>
        <taxon>Candidatus Walliibacteriota</taxon>
    </lineage>
</organism>